<evidence type="ECO:0000313" key="2">
    <source>
        <dbReference type="EMBL" id="KKD39394.1"/>
    </source>
</evidence>
<proteinExistence type="predicted"/>
<organism evidence="2 3">
    <name type="scientific">Limnoraphis robusta CS-951</name>
    <dbReference type="NCBI Taxonomy" id="1637645"/>
    <lineage>
        <taxon>Bacteria</taxon>
        <taxon>Bacillati</taxon>
        <taxon>Cyanobacteriota</taxon>
        <taxon>Cyanophyceae</taxon>
        <taxon>Oscillatoriophycideae</taxon>
        <taxon>Oscillatoriales</taxon>
        <taxon>Sirenicapillariaceae</taxon>
        <taxon>Limnoraphis</taxon>
    </lineage>
</organism>
<dbReference type="EMBL" id="LATL02000238">
    <property type="protein sequence ID" value="KKD39394.1"/>
    <property type="molecule type" value="Genomic_DNA"/>
</dbReference>
<feature type="domain" description="NYN" evidence="1">
    <location>
        <begin position="141"/>
        <end position="248"/>
    </location>
</feature>
<reference evidence="2 3" key="1">
    <citation type="submission" date="2015-06" db="EMBL/GenBank/DDBJ databases">
        <title>Draft genome assembly of filamentous brackish cyanobacterium Limnoraphis robusta strain CS-951.</title>
        <authorList>
            <person name="Willis A."/>
            <person name="Parks M."/>
            <person name="Burford M.A."/>
        </authorList>
    </citation>
    <scope>NUCLEOTIDE SEQUENCE [LARGE SCALE GENOMIC DNA]</scope>
    <source>
        <strain evidence="2 3">CS-951</strain>
    </source>
</reference>
<protein>
    <recommendedName>
        <fullName evidence="1">NYN domain-containing protein</fullName>
    </recommendedName>
</protein>
<dbReference type="Pfam" id="PF01936">
    <property type="entry name" value="NYN"/>
    <property type="match status" value="1"/>
</dbReference>
<dbReference type="Proteomes" id="UP000033607">
    <property type="component" value="Unassembled WGS sequence"/>
</dbReference>
<comment type="caution">
    <text evidence="2">The sequence shown here is derived from an EMBL/GenBank/DDBJ whole genome shotgun (WGS) entry which is preliminary data.</text>
</comment>
<dbReference type="GO" id="GO:0004540">
    <property type="term" value="F:RNA nuclease activity"/>
    <property type="evidence" value="ECO:0007669"/>
    <property type="project" value="InterPro"/>
</dbReference>
<evidence type="ECO:0000313" key="3">
    <source>
        <dbReference type="Proteomes" id="UP000033607"/>
    </source>
</evidence>
<dbReference type="OrthoDB" id="570660at2"/>
<evidence type="ECO:0000259" key="1">
    <source>
        <dbReference type="Pfam" id="PF01936"/>
    </source>
</evidence>
<dbReference type="PATRIC" id="fig|1637645.4.peg.4719"/>
<sequence length="474" mass="53958">MPHPNSQLGTNDSTVVDTVCHFLYRTLVSLQKQHPQWLNPRYQTVPWHQPHYQSILIKKISQGLSQVKPPEKLLAKVQDYLKLLLSEEFIRSTEYEVVIAQLEQLIYPNPKLTPYPHPSEINPQPLYFNGRSFSNSGISILLLDVENLQLDIETEKFLETICTCPLQIKVAFANWRSMGKKDIEFHQRGYQLIHVPPGKDSADLKMATVGSSIFVYYPTAQEVLVCSSDRALTHLCNTLQGHGLTVYQVKKKKDKILVFNNRTGETQQFALLTAPEIPPLDQFIIQLQELIRAEQKRIQSQWIKLSRLSALYKDTYQITISQVVSAHYAEYKARDIFIKNPQTFVLHQPSDKSQTYVTLFEISSIPEKLISPVENSTNDLGAIQSVQQLEKALVEIVKELTAQTSSPCISLSILGSYFNKKYGQAITQVIKQFQPGGKFPKFIELCNSFSLEQTERGLTVCLLTENLPSSSEEE</sequence>
<name>A0A0F5YKE7_9CYAN</name>
<dbReference type="InterPro" id="IPR021139">
    <property type="entry name" value="NYN"/>
</dbReference>
<dbReference type="RefSeq" id="WP_046277146.1">
    <property type="nucleotide sequence ID" value="NZ_LATL02000238.1"/>
</dbReference>
<gene>
    <name evidence="2" type="ORF">WN50_03650</name>
</gene>
<accession>A0A0F5YKE7</accession>
<dbReference type="AlphaFoldDB" id="A0A0F5YKE7"/>